<name>A0AAX0K0Z8_LACRH</name>
<sequence>MSVGSLSAPRDSNYCDTAICQAIIMQYRLFMTANEILGDTTDIWELLLVSESCYPVFYQPKTAKVS</sequence>
<reference evidence="1 2" key="1">
    <citation type="submission" date="2017-01" db="EMBL/GenBank/DDBJ databases">
        <title>In silico prediction, in vitro antibacterial spectrum and physicochemical properties of a putative bacteriocin produced by Lactobacillus rhamnosus strain L156.4.</title>
        <authorList>
            <person name="Silveira A.M."/>
            <person name="Monteiro A.S."/>
            <person name="Santos V.L."/>
            <person name="Nicoli J.R."/>
            <person name="Azevedo V."/>
            <person name="Soares S.C."/>
            <person name="Castro-Oliveira L."/>
            <person name="Dias-Souza M.V."/>
            <person name="Nardi R.M."/>
        </authorList>
    </citation>
    <scope>NUCLEOTIDE SEQUENCE [LARGE SCALE GENOMIC DNA]</scope>
    <source>
        <strain evidence="1 2">L156.4</strain>
    </source>
</reference>
<dbReference type="AlphaFoldDB" id="A0AAX0K0Z8"/>
<gene>
    <name evidence="1" type="ORF">BWR10_11460</name>
</gene>
<organism evidence="1 2">
    <name type="scientific">Lacticaseibacillus rhamnosus</name>
    <name type="common">Lactobacillus rhamnosus</name>
    <dbReference type="NCBI Taxonomy" id="47715"/>
    <lineage>
        <taxon>Bacteria</taxon>
        <taxon>Bacillati</taxon>
        <taxon>Bacillota</taxon>
        <taxon>Bacilli</taxon>
        <taxon>Lactobacillales</taxon>
        <taxon>Lactobacillaceae</taxon>
        <taxon>Lacticaseibacillus</taxon>
    </lineage>
</organism>
<protein>
    <submittedName>
        <fullName evidence="1">Uncharacterized protein</fullName>
    </submittedName>
</protein>
<dbReference type="EMBL" id="MTJY01000049">
    <property type="protein sequence ID" value="ONN73877.1"/>
    <property type="molecule type" value="Genomic_DNA"/>
</dbReference>
<accession>A0AAX0K0Z8</accession>
<evidence type="ECO:0000313" key="2">
    <source>
        <dbReference type="Proteomes" id="UP000189067"/>
    </source>
</evidence>
<dbReference type="Proteomes" id="UP000189067">
    <property type="component" value="Unassembled WGS sequence"/>
</dbReference>
<proteinExistence type="predicted"/>
<comment type="caution">
    <text evidence="1">The sequence shown here is derived from an EMBL/GenBank/DDBJ whole genome shotgun (WGS) entry which is preliminary data.</text>
</comment>
<evidence type="ECO:0000313" key="1">
    <source>
        <dbReference type="EMBL" id="ONN73877.1"/>
    </source>
</evidence>